<dbReference type="AlphaFoldDB" id="A0A354M5Z6"/>
<gene>
    <name evidence="2" type="ORF">DDY73_13140</name>
</gene>
<proteinExistence type="predicted"/>
<accession>A0A354M5Z6</accession>
<dbReference type="SUPFAM" id="SSF56935">
    <property type="entry name" value="Porins"/>
    <property type="match status" value="1"/>
</dbReference>
<dbReference type="InterPro" id="IPR023614">
    <property type="entry name" value="Porin_dom_sf"/>
</dbReference>
<name>A0A354M5Z6_9BACT</name>
<keyword evidence="1" id="KW-0732">Signal</keyword>
<dbReference type="Gene3D" id="2.40.160.10">
    <property type="entry name" value="Porin"/>
    <property type="match status" value="1"/>
</dbReference>
<comment type="caution">
    <text evidence="2">The sequence shown here is derived from an EMBL/GenBank/DDBJ whole genome shotgun (WGS) entry which is preliminary data.</text>
</comment>
<feature type="chain" id="PRO_5016815753" description="Porin" evidence="1">
    <location>
        <begin position="21"/>
        <end position="429"/>
    </location>
</feature>
<reference evidence="2 3" key="1">
    <citation type="journal article" date="2018" name="Nat. Biotechnol.">
        <title>A standardized bacterial taxonomy based on genome phylogeny substantially revises the tree of life.</title>
        <authorList>
            <person name="Parks D.H."/>
            <person name="Chuvochina M."/>
            <person name="Waite D.W."/>
            <person name="Rinke C."/>
            <person name="Skarshewski A."/>
            <person name="Chaumeil P.A."/>
            <person name="Hugenholtz P."/>
        </authorList>
    </citation>
    <scope>NUCLEOTIDE SEQUENCE [LARGE SCALE GENOMIC DNA]</scope>
    <source>
        <strain evidence="2">UBA11482</strain>
    </source>
</reference>
<evidence type="ECO:0008006" key="4">
    <source>
        <dbReference type="Google" id="ProtNLM"/>
    </source>
</evidence>
<sequence>MKRFTTLTFLILLLCQGIQARNFQNNDTTKVKNHEEYKKFRVGSYGEMLFQHMDYGPYRFGNGGAGSPSDKRSSISLPRFVLAFDYKFTPSIILSAEIEFEYGGTGASIEHEYTEGGEYEAEIEKGGEVALEQFHITKIFHPAFAVRAGHMIVPIGLTNAHHEPIFFFGATRPEGETQIIPSTWHETGIAILGKAGDFDYQAMVISGLDPNGFDAANWIKNGKQNKFEIPNMTNPAYVARVDYSGVKNTRFGISAYYTPSTAKNSTKPSRMEGIKGAITILSADAQYYSRDIIARANVIYGNLTESDLIYKENLRNPTALGYSETPVAKDVLTYGAEVGYNIGAFFNHKFNLFPFVRYEYYNSMHKTANNISADPRYKVDLITAGLNYYILPNLVAKADYARRWIGGGLFNNESTISLGLAYIGWFFSK</sequence>
<feature type="signal peptide" evidence="1">
    <location>
        <begin position="1"/>
        <end position="20"/>
    </location>
</feature>
<evidence type="ECO:0000256" key="1">
    <source>
        <dbReference type="SAM" id="SignalP"/>
    </source>
</evidence>
<evidence type="ECO:0000313" key="3">
    <source>
        <dbReference type="Proteomes" id="UP000262954"/>
    </source>
</evidence>
<protein>
    <recommendedName>
        <fullName evidence="4">Porin</fullName>
    </recommendedName>
</protein>
<dbReference type="EMBL" id="DNWC01000165">
    <property type="protein sequence ID" value="HBJ09935.1"/>
    <property type="molecule type" value="Genomic_DNA"/>
</dbReference>
<organism evidence="2 3">
    <name type="scientific">Coprobacter fastidiosus</name>
    <dbReference type="NCBI Taxonomy" id="1099853"/>
    <lineage>
        <taxon>Bacteria</taxon>
        <taxon>Pseudomonadati</taxon>
        <taxon>Bacteroidota</taxon>
        <taxon>Bacteroidia</taxon>
        <taxon>Bacteroidales</taxon>
        <taxon>Barnesiellaceae</taxon>
        <taxon>Coprobacter</taxon>
    </lineage>
</organism>
<evidence type="ECO:0000313" key="2">
    <source>
        <dbReference type="EMBL" id="HBJ09935.1"/>
    </source>
</evidence>
<dbReference type="Proteomes" id="UP000262954">
    <property type="component" value="Unassembled WGS sequence"/>
</dbReference>